<evidence type="ECO:0000256" key="10">
    <source>
        <dbReference type="SAM" id="MobiDB-lite"/>
    </source>
</evidence>
<evidence type="ECO:0000256" key="4">
    <source>
        <dbReference type="ARBA" id="ARBA00022741"/>
    </source>
</evidence>
<comment type="similarity">
    <text evidence="7">Belongs to the protein kinase superfamily. Ser/Thr protein kinase family. GCN2 subfamily.</text>
</comment>
<keyword evidence="11" id="KW-0472">Membrane</keyword>
<comment type="catalytic activity">
    <reaction evidence="9">
        <text>L-seryl-[protein] + ATP = O-phospho-L-seryl-[protein] + ADP + H(+)</text>
        <dbReference type="Rhea" id="RHEA:17989"/>
        <dbReference type="Rhea" id="RHEA-COMP:9863"/>
        <dbReference type="Rhea" id="RHEA-COMP:11604"/>
        <dbReference type="ChEBI" id="CHEBI:15378"/>
        <dbReference type="ChEBI" id="CHEBI:29999"/>
        <dbReference type="ChEBI" id="CHEBI:30616"/>
        <dbReference type="ChEBI" id="CHEBI:83421"/>
        <dbReference type="ChEBI" id="CHEBI:456216"/>
        <dbReference type="EC" id="2.7.11.1"/>
    </reaction>
</comment>
<gene>
    <name evidence="13" type="ORF">CYFA0S_02e09538g</name>
</gene>
<dbReference type="GO" id="GO:0005634">
    <property type="term" value="C:nucleus"/>
    <property type="evidence" value="ECO:0007669"/>
    <property type="project" value="TreeGrafter"/>
</dbReference>
<dbReference type="InterPro" id="IPR008271">
    <property type="entry name" value="Ser/Thr_kinase_AS"/>
</dbReference>
<keyword evidence="4" id="KW-0547">Nucleotide-binding</keyword>
<dbReference type="GO" id="GO:0005524">
    <property type="term" value="F:ATP binding"/>
    <property type="evidence" value="ECO:0007669"/>
    <property type="project" value="UniProtKB-KW"/>
</dbReference>
<organism evidence="13">
    <name type="scientific">Cyberlindnera fabianii</name>
    <name type="common">Yeast</name>
    <name type="synonym">Hansenula fabianii</name>
    <dbReference type="NCBI Taxonomy" id="36022"/>
    <lineage>
        <taxon>Eukaryota</taxon>
        <taxon>Fungi</taxon>
        <taxon>Dikarya</taxon>
        <taxon>Ascomycota</taxon>
        <taxon>Saccharomycotina</taxon>
        <taxon>Saccharomycetes</taxon>
        <taxon>Phaffomycetales</taxon>
        <taxon>Phaffomycetaceae</taxon>
        <taxon>Cyberlindnera</taxon>
    </lineage>
</organism>
<keyword evidence="6" id="KW-0067">ATP-binding</keyword>
<dbReference type="Gene3D" id="1.10.510.10">
    <property type="entry name" value="Transferase(Phosphotransferase) domain 1"/>
    <property type="match status" value="1"/>
</dbReference>
<feature type="transmembrane region" description="Helical" evidence="11">
    <location>
        <begin position="514"/>
        <end position="535"/>
    </location>
</feature>
<evidence type="ECO:0000259" key="12">
    <source>
        <dbReference type="PROSITE" id="PS50011"/>
    </source>
</evidence>
<keyword evidence="5" id="KW-0418">Kinase</keyword>
<dbReference type="PROSITE" id="PS00108">
    <property type="entry name" value="PROTEIN_KINASE_ST"/>
    <property type="match status" value="1"/>
</dbReference>
<evidence type="ECO:0000256" key="2">
    <source>
        <dbReference type="ARBA" id="ARBA00022527"/>
    </source>
</evidence>
<dbReference type="PROSITE" id="PS50011">
    <property type="entry name" value="PROTEIN_KINASE_DOM"/>
    <property type="match status" value="1"/>
</dbReference>
<evidence type="ECO:0000256" key="1">
    <source>
        <dbReference type="ARBA" id="ARBA00012513"/>
    </source>
</evidence>
<dbReference type="EMBL" id="LK052887">
    <property type="protein sequence ID" value="CDR38961.1"/>
    <property type="molecule type" value="Genomic_DNA"/>
</dbReference>
<dbReference type="PhylomeDB" id="A0A061AUG2"/>
<reference evidence="13" key="1">
    <citation type="journal article" date="2014" name="Genome Announc.">
        <title>Genome sequence of the yeast Cyberlindnera fabianii (Hansenula fabianii).</title>
        <authorList>
            <person name="Freel K.C."/>
            <person name="Sarilar V."/>
            <person name="Neuveglise C."/>
            <person name="Devillers H."/>
            <person name="Friedrich A."/>
            <person name="Schacherer J."/>
        </authorList>
    </citation>
    <scope>NUCLEOTIDE SEQUENCE</scope>
    <source>
        <strain evidence="13">YJS4271</strain>
    </source>
</reference>
<dbReference type="EC" id="2.7.11.1" evidence="1"/>
<keyword evidence="3" id="KW-0808">Transferase</keyword>
<feature type="region of interest" description="Disordered" evidence="10">
    <location>
        <begin position="70"/>
        <end position="100"/>
    </location>
</feature>
<dbReference type="Pfam" id="PF00069">
    <property type="entry name" value="Pkinase"/>
    <property type="match status" value="1"/>
</dbReference>
<dbReference type="Gene3D" id="3.30.200.20">
    <property type="entry name" value="Phosphorylase Kinase, domain 1"/>
    <property type="match status" value="1"/>
</dbReference>
<feature type="transmembrane region" description="Helical" evidence="11">
    <location>
        <begin position="476"/>
        <end position="494"/>
    </location>
</feature>
<dbReference type="InterPro" id="IPR050339">
    <property type="entry name" value="CC_SR_Kinase"/>
</dbReference>
<feature type="transmembrane region" description="Helical" evidence="11">
    <location>
        <begin position="365"/>
        <end position="382"/>
    </location>
</feature>
<dbReference type="InterPro" id="IPR000719">
    <property type="entry name" value="Prot_kinase_dom"/>
</dbReference>
<evidence type="ECO:0000256" key="5">
    <source>
        <dbReference type="ARBA" id="ARBA00022777"/>
    </source>
</evidence>
<evidence type="ECO:0000256" key="8">
    <source>
        <dbReference type="ARBA" id="ARBA00047899"/>
    </source>
</evidence>
<comment type="catalytic activity">
    <reaction evidence="8">
        <text>L-threonyl-[protein] + ATP = O-phospho-L-threonyl-[protein] + ADP + H(+)</text>
        <dbReference type="Rhea" id="RHEA:46608"/>
        <dbReference type="Rhea" id="RHEA-COMP:11060"/>
        <dbReference type="Rhea" id="RHEA-COMP:11605"/>
        <dbReference type="ChEBI" id="CHEBI:15378"/>
        <dbReference type="ChEBI" id="CHEBI:30013"/>
        <dbReference type="ChEBI" id="CHEBI:30616"/>
        <dbReference type="ChEBI" id="CHEBI:61977"/>
        <dbReference type="ChEBI" id="CHEBI:456216"/>
        <dbReference type="EC" id="2.7.11.1"/>
    </reaction>
</comment>
<evidence type="ECO:0000256" key="9">
    <source>
        <dbReference type="ARBA" id="ARBA00048679"/>
    </source>
</evidence>
<evidence type="ECO:0000256" key="6">
    <source>
        <dbReference type="ARBA" id="ARBA00022840"/>
    </source>
</evidence>
<dbReference type="SUPFAM" id="SSF56112">
    <property type="entry name" value="Protein kinase-like (PK-like)"/>
    <property type="match status" value="1"/>
</dbReference>
<dbReference type="OrthoDB" id="1405469at2759"/>
<protein>
    <recommendedName>
        <fullName evidence="1">non-specific serine/threonine protein kinase</fullName>
        <ecNumber evidence="1">2.7.11.1</ecNumber>
    </recommendedName>
</protein>
<evidence type="ECO:0000313" key="13">
    <source>
        <dbReference type="EMBL" id="CDR38961.1"/>
    </source>
</evidence>
<dbReference type="GO" id="GO:0005737">
    <property type="term" value="C:cytoplasm"/>
    <property type="evidence" value="ECO:0007669"/>
    <property type="project" value="TreeGrafter"/>
</dbReference>
<dbReference type="FunFam" id="3.30.200.20:FF:000306">
    <property type="entry name" value="IKS protein kinase"/>
    <property type="match status" value="1"/>
</dbReference>
<dbReference type="InterPro" id="IPR011009">
    <property type="entry name" value="Kinase-like_dom_sf"/>
</dbReference>
<dbReference type="VEuPathDB" id="FungiDB:BON22_3419"/>
<dbReference type="SMART" id="SM00220">
    <property type="entry name" value="S_TKc"/>
    <property type="match status" value="1"/>
</dbReference>
<sequence length="536" mass="60609">MSLVVFNGLKPPETPPGEQIYSVVLNNINTLVIHNQETNEVSLASPSDYPFDLNDPEFKRRTCPHCGARFDEARRSGSPRRRNSSTTTIALADSQSPMGDDGEAMSHGNYFRLLEDTFRLPDTLFTQGYFDKFFKEIEMVGRGSRGSVYKVEHILNGVSLGTFALKKITIGQDPLWLSKILKEVHMLVKISCITHHLVNYNHVWLEVDSINEFGPKVPCAFILQQYCSGGNLEDLVTSLKDPKLSVKEMKRLKIRKLKGRLLSNEEIVIMFKSIVKGVAELHKHHIIHRDLKPSNCLLSAKYSDEYFFEPDLEKIPDVLIGDFGESQLEGETRSGTGATGTLEYTAPELLDVYENIQQFNKKTDVYSLGMILMFMCFGGAPFKSTDLNDLKREIMADIKIGTREGLHPGLIEIIKNLTSHTPNDRMDAEEILERLAWIEEDLDPAVSLVSSRLPLTHNAESPPLALAINRKRGRMILLYSIQCIVLVACVLMRTDLKGWRQILSYALVFLNGMSLQHPPQLSITVIIWMMLFRLLV</sequence>
<keyword evidence="11" id="KW-1133">Transmembrane helix</keyword>
<evidence type="ECO:0000256" key="3">
    <source>
        <dbReference type="ARBA" id="ARBA00022679"/>
    </source>
</evidence>
<dbReference type="GO" id="GO:0004674">
    <property type="term" value="F:protein serine/threonine kinase activity"/>
    <property type="evidence" value="ECO:0007669"/>
    <property type="project" value="UniProtKB-KW"/>
</dbReference>
<dbReference type="AlphaFoldDB" id="A0A061AUG2"/>
<proteinExistence type="inferred from homology"/>
<name>A0A061AUG2_CYBFA</name>
<accession>A0A061AUG2</accession>
<keyword evidence="11" id="KW-0812">Transmembrane</keyword>
<keyword evidence="2" id="KW-0723">Serine/threonine-protein kinase</keyword>
<dbReference type="PANTHER" id="PTHR11042">
    <property type="entry name" value="EUKARYOTIC TRANSLATION INITIATION FACTOR 2-ALPHA KINASE EIF2-ALPHA KINASE -RELATED"/>
    <property type="match status" value="1"/>
</dbReference>
<feature type="domain" description="Protein kinase" evidence="12">
    <location>
        <begin position="134"/>
        <end position="438"/>
    </location>
</feature>
<evidence type="ECO:0000256" key="7">
    <source>
        <dbReference type="ARBA" id="ARBA00037982"/>
    </source>
</evidence>
<evidence type="ECO:0000256" key="11">
    <source>
        <dbReference type="SAM" id="Phobius"/>
    </source>
</evidence>
<dbReference type="PANTHER" id="PTHR11042:SF138">
    <property type="entry name" value="SERINE_THREONINE-PROTEIN KINASE IKS1-RELATED"/>
    <property type="match status" value="1"/>
</dbReference>